<feature type="active site" description="Proton acceptor" evidence="8">
    <location>
        <position position="109"/>
    </location>
</feature>
<dbReference type="NCBIfam" id="NF002290">
    <property type="entry name" value="PRK01213.1"/>
    <property type="match status" value="1"/>
</dbReference>
<dbReference type="InterPro" id="IPR036921">
    <property type="entry name" value="PurM-like_N_sf"/>
</dbReference>
<reference evidence="13 14" key="1">
    <citation type="submission" date="2012-12" db="EMBL/GenBank/DDBJ databases">
        <title>Whole genome shotgun sequence of Gordonia aichiensis NBRC 108223.</title>
        <authorList>
            <person name="Isaki-Nakamura S."/>
            <person name="Hosoyama A."/>
            <person name="Tsuchikane K."/>
            <person name="Ando Y."/>
            <person name="Baba S."/>
            <person name="Ohji S."/>
            <person name="Hamada M."/>
            <person name="Tamura T."/>
            <person name="Yamazoe A."/>
            <person name="Yamazaki S."/>
            <person name="Fujita N."/>
        </authorList>
    </citation>
    <scope>NUCLEOTIDE SEQUENCE [LARGE SCALE GENOMIC DNA]</scope>
    <source>
        <strain evidence="13 14">NBRC 108223</strain>
    </source>
</reference>
<evidence type="ECO:0000256" key="2">
    <source>
        <dbReference type="ARBA" id="ARBA00022598"/>
    </source>
</evidence>
<dbReference type="InterPro" id="IPR010074">
    <property type="entry name" value="PRibForGlyAmidine_synth_PurL"/>
</dbReference>
<feature type="binding site" evidence="8">
    <location>
        <position position="557"/>
    </location>
    <ligand>
        <name>ATP</name>
        <dbReference type="ChEBI" id="CHEBI:30616"/>
    </ligand>
</feature>
<feature type="binding site" evidence="8">
    <location>
        <position position="288"/>
    </location>
    <ligand>
        <name>Mg(2+)</name>
        <dbReference type="ChEBI" id="CHEBI:18420"/>
        <label>2</label>
    </ligand>
</feature>
<dbReference type="PIRSF" id="PIRSF001587">
    <property type="entry name" value="FGAM_synthase_II"/>
    <property type="match status" value="1"/>
</dbReference>
<evidence type="ECO:0000256" key="9">
    <source>
        <dbReference type="SAM" id="MobiDB-lite"/>
    </source>
</evidence>
<feature type="binding site" evidence="8">
    <location>
        <begin position="332"/>
        <end position="334"/>
    </location>
    <ligand>
        <name>substrate</name>
    </ligand>
</feature>
<keyword evidence="7 8" id="KW-0460">Magnesium</keyword>
<dbReference type="GO" id="GO:0005524">
    <property type="term" value="F:ATP binding"/>
    <property type="evidence" value="ECO:0007669"/>
    <property type="project" value="UniProtKB-UniRule"/>
</dbReference>
<keyword evidence="6 8" id="KW-0067">ATP-binding</keyword>
<comment type="caution">
    <text evidence="13">The sequence shown here is derived from an EMBL/GenBank/DDBJ whole genome shotgun (WGS) entry which is preliminary data.</text>
</comment>
<dbReference type="PANTHER" id="PTHR43555:SF1">
    <property type="entry name" value="PHOSPHORIBOSYLFORMYLGLYCINAMIDINE SYNTHASE SUBUNIT PURL"/>
    <property type="match status" value="1"/>
</dbReference>
<dbReference type="FunFam" id="3.30.1330.10:FF:000004">
    <property type="entry name" value="Phosphoribosylformylglycinamidine synthase subunit PurL"/>
    <property type="match status" value="1"/>
</dbReference>
<feature type="domain" description="PurM-like C-terminal" evidence="11">
    <location>
        <begin position="596"/>
        <end position="735"/>
    </location>
</feature>
<dbReference type="STRING" id="1220583.GOACH_04_04340"/>
<dbReference type="Gene3D" id="3.30.1330.10">
    <property type="entry name" value="PurM-like, N-terminal domain"/>
    <property type="match status" value="2"/>
</dbReference>
<evidence type="ECO:0000256" key="3">
    <source>
        <dbReference type="ARBA" id="ARBA00022723"/>
    </source>
</evidence>
<feature type="binding site" evidence="8">
    <location>
        <begin position="108"/>
        <end position="111"/>
    </location>
    <ligand>
        <name>substrate</name>
    </ligand>
</feature>
<dbReference type="Gene3D" id="3.90.650.10">
    <property type="entry name" value="PurM-like C-terminal domain"/>
    <property type="match status" value="2"/>
</dbReference>
<evidence type="ECO:0000259" key="12">
    <source>
        <dbReference type="Pfam" id="PF18072"/>
    </source>
</evidence>
<dbReference type="CDD" id="cd02204">
    <property type="entry name" value="PurL_repeat2"/>
    <property type="match status" value="1"/>
</dbReference>
<comment type="similarity">
    <text evidence="8">Belongs to the FGAMS family.</text>
</comment>
<comment type="caution">
    <text evidence="8">Lacks conserved residue(s) required for the propagation of feature annotation.</text>
</comment>
<feature type="binding site" evidence="8">
    <location>
        <position position="520"/>
    </location>
    <ligand>
        <name>ATP</name>
        <dbReference type="ChEBI" id="CHEBI:30616"/>
    </ligand>
</feature>
<name>L7KHT3_9ACTN</name>
<feature type="binding site" evidence="8">
    <location>
        <position position="131"/>
    </location>
    <ligand>
        <name>Mg(2+)</name>
        <dbReference type="ChEBI" id="CHEBI:18420"/>
        <label>2</label>
    </ligand>
</feature>
<evidence type="ECO:0000259" key="11">
    <source>
        <dbReference type="Pfam" id="PF02769"/>
    </source>
</evidence>
<dbReference type="NCBIfam" id="TIGR01736">
    <property type="entry name" value="FGAM_synth_II"/>
    <property type="match status" value="1"/>
</dbReference>
<evidence type="ECO:0000313" key="14">
    <source>
        <dbReference type="Proteomes" id="UP000010988"/>
    </source>
</evidence>
<evidence type="ECO:0000256" key="8">
    <source>
        <dbReference type="HAMAP-Rule" id="MF_00420"/>
    </source>
</evidence>
<dbReference type="SUPFAM" id="SSF56042">
    <property type="entry name" value="PurM C-terminal domain-like"/>
    <property type="match status" value="2"/>
</dbReference>
<keyword evidence="2 8" id="KW-0436">Ligase</keyword>
<dbReference type="InterPro" id="IPR041609">
    <property type="entry name" value="PurL_linker"/>
</dbReference>
<evidence type="ECO:0000256" key="4">
    <source>
        <dbReference type="ARBA" id="ARBA00022741"/>
    </source>
</evidence>
<evidence type="ECO:0000256" key="6">
    <source>
        <dbReference type="ARBA" id="ARBA00022840"/>
    </source>
</evidence>
<comment type="subcellular location">
    <subcellularLocation>
        <location evidence="8">Cytoplasm</location>
    </subcellularLocation>
</comment>
<accession>L7KHT3</accession>
<proteinExistence type="inferred from homology"/>
<feature type="domain" description="Phosphoribosylformylglycinamidine synthase linker" evidence="12">
    <location>
        <begin position="20"/>
        <end position="62"/>
    </location>
</feature>
<dbReference type="Proteomes" id="UP000010988">
    <property type="component" value="Unassembled WGS sequence"/>
</dbReference>
<feature type="binding site" evidence="8">
    <location>
        <position position="260"/>
    </location>
    <ligand>
        <name>substrate</name>
    </ligand>
</feature>
<feature type="binding site" evidence="8">
    <location>
        <position position="558"/>
    </location>
    <ligand>
        <name>Mg(2+)</name>
        <dbReference type="ChEBI" id="CHEBI:18420"/>
        <label>1</label>
    </ligand>
</feature>
<dbReference type="UniPathway" id="UPA00074">
    <property type="reaction ID" value="UER00128"/>
</dbReference>
<feature type="domain" description="PurM-like C-terminal" evidence="11">
    <location>
        <begin position="216"/>
        <end position="376"/>
    </location>
</feature>
<gene>
    <name evidence="8 13" type="primary">purL</name>
    <name evidence="13" type="ORF">GOACH_04_04340</name>
</gene>
<sequence>METVSVDSTERAADSPDQPQPYKELGLKDDEYERIKQILGRRPTDSELAMYSVMWSEHCSYKSSKVHLRYFGETTTEEMRAGMLAGIGENAGVVDIGDGWAVTFKVESHNHPSYVEPYQGAATGVGGIVRDIMAMGARPIAVMDQLRFGRADAPDTRRVLDGVVRGVGGYGNSLGLPNIGGETVFDSSYAGNPLVNALCAGALRTEDLQLAFASGAGNKIILFGARTGLDGIGGVSVLASETFDDTGESGPNRKKLPSVQVGDPFTEKVLIECCLELYHAGLVVGIQDLGGAGLSCATSELASAGDGGMRIELEKVPMRAEGMTPAEVLSSESQERMCAVVTPENVDAFLAVCRKWDVLATVIGEVTDGDNLVITWHGETVVDVPPRTVAHEGPVYERPVARPEWQDGVVESTTEALKRPSTPDELRQTLLDMLESPALCSRRFITDQYDRYVRGNTVLAEHADSGVIRIDEKTGRGIALATDASGRYTFLDPYRGAQLALAEAYRNVAASGATPRAVTNCLNFGSPEDPGVMWQFQQAVHGLADGCRQLGIPVTGGNVSFYNQTGSTPILPTPVVGVLGVIDDVHRRLPTDFGTEPGETLILLGETRDEFDGSIWAEVAYDHLGGVPPQVDLDHEKLLADILTAASRDGLVSAAHDLSEGGLIQAVVESALAGETGCRILLPEDADPFVWLFSESSGRVLVAVPRTEESRFTSMLTARQMPWTRIGVVDQGSDSVTVQDQFEVTLDELRAVHEGTLPKLFG</sequence>
<evidence type="ECO:0000256" key="5">
    <source>
        <dbReference type="ARBA" id="ARBA00022755"/>
    </source>
</evidence>
<feature type="active site" evidence="8">
    <location>
        <position position="58"/>
    </location>
</feature>
<protein>
    <recommendedName>
        <fullName evidence="8">Phosphoribosylformylglycinamidine synthase subunit PurL</fullName>
        <shortName evidence="8">FGAM synthase</shortName>
        <ecNumber evidence="8">6.3.5.3</ecNumber>
    </recommendedName>
    <alternativeName>
        <fullName evidence="8">Formylglycinamide ribonucleotide amidotransferase subunit II</fullName>
        <shortName evidence="8">FGAR amidotransferase II</shortName>
        <shortName evidence="8">FGAR-AT II</shortName>
    </alternativeName>
    <alternativeName>
        <fullName evidence="8">Glutamine amidotransferase PurL</fullName>
    </alternativeName>
    <alternativeName>
        <fullName evidence="8">Phosphoribosylformylglycinamidine synthase subunit II</fullName>
    </alternativeName>
</protein>
<dbReference type="CDD" id="cd02203">
    <property type="entry name" value="PurL_repeat1"/>
    <property type="match status" value="1"/>
</dbReference>
<keyword evidence="1 8" id="KW-0963">Cytoplasm</keyword>
<dbReference type="Pfam" id="PF18072">
    <property type="entry name" value="FGAR-AT_linker"/>
    <property type="match status" value="1"/>
</dbReference>
<dbReference type="EMBL" id="BANR01000004">
    <property type="protein sequence ID" value="GAC48036.1"/>
    <property type="molecule type" value="Genomic_DNA"/>
</dbReference>
<dbReference type="GO" id="GO:0004642">
    <property type="term" value="F:phosphoribosylformylglycinamidine synthase activity"/>
    <property type="evidence" value="ECO:0007669"/>
    <property type="project" value="UniProtKB-UniRule"/>
</dbReference>
<comment type="catalytic activity">
    <reaction evidence="8">
        <text>N(2)-formyl-N(1)-(5-phospho-beta-D-ribosyl)glycinamide + L-glutamine + ATP + H2O = 2-formamido-N(1)-(5-O-phospho-beta-D-ribosyl)acetamidine + L-glutamate + ADP + phosphate + H(+)</text>
        <dbReference type="Rhea" id="RHEA:17129"/>
        <dbReference type="ChEBI" id="CHEBI:15377"/>
        <dbReference type="ChEBI" id="CHEBI:15378"/>
        <dbReference type="ChEBI" id="CHEBI:29985"/>
        <dbReference type="ChEBI" id="CHEBI:30616"/>
        <dbReference type="ChEBI" id="CHEBI:43474"/>
        <dbReference type="ChEBI" id="CHEBI:58359"/>
        <dbReference type="ChEBI" id="CHEBI:147286"/>
        <dbReference type="ChEBI" id="CHEBI:147287"/>
        <dbReference type="ChEBI" id="CHEBI:456216"/>
        <dbReference type="EC" id="6.3.5.3"/>
    </reaction>
</comment>
<feature type="binding site" evidence="8">
    <location>
        <position position="130"/>
    </location>
    <ligand>
        <name>substrate</name>
    </ligand>
</feature>
<dbReference type="GO" id="GO:0000287">
    <property type="term" value="F:magnesium ion binding"/>
    <property type="evidence" value="ECO:0007669"/>
    <property type="project" value="UniProtKB-UniRule"/>
</dbReference>
<feature type="binding site" evidence="8">
    <location>
        <position position="107"/>
    </location>
    <ligand>
        <name>Mg(2+)</name>
        <dbReference type="ChEBI" id="CHEBI:18420"/>
        <label>1</label>
    </ligand>
</feature>
<evidence type="ECO:0000256" key="1">
    <source>
        <dbReference type="ARBA" id="ARBA00022490"/>
    </source>
</evidence>
<organism evidence="13 14">
    <name type="scientific">Gordonia aichiensis NBRC 108223</name>
    <dbReference type="NCBI Taxonomy" id="1220583"/>
    <lineage>
        <taxon>Bacteria</taxon>
        <taxon>Bacillati</taxon>
        <taxon>Actinomycetota</taxon>
        <taxon>Actinomycetes</taxon>
        <taxon>Mycobacteriales</taxon>
        <taxon>Gordoniaceae</taxon>
        <taxon>Gordonia</taxon>
    </lineage>
</organism>
<evidence type="ECO:0000256" key="7">
    <source>
        <dbReference type="ARBA" id="ARBA00022842"/>
    </source>
</evidence>
<feature type="binding site" evidence="8">
    <location>
        <position position="105"/>
    </location>
    <ligand>
        <name>ATP</name>
        <dbReference type="ChEBI" id="CHEBI:30616"/>
    </ligand>
</feature>
<comment type="subunit">
    <text evidence="8">Monomer. Part of the FGAM synthase complex composed of 1 PurL, 1 PurQ and 2 PurS subunits.</text>
</comment>
<keyword evidence="5 8" id="KW-0658">Purine biosynthesis</keyword>
<dbReference type="HAMAP" id="MF_00420">
    <property type="entry name" value="PurL_2"/>
    <property type="match status" value="1"/>
</dbReference>
<feature type="region of interest" description="Disordered" evidence="9">
    <location>
        <begin position="1"/>
        <end position="25"/>
    </location>
</feature>
<dbReference type="eggNOG" id="COG0046">
    <property type="taxonomic scope" value="Bacteria"/>
</dbReference>
<dbReference type="InterPro" id="IPR010918">
    <property type="entry name" value="PurM-like_C_dom"/>
</dbReference>
<dbReference type="AlphaFoldDB" id="L7KHT3"/>
<evidence type="ECO:0000313" key="13">
    <source>
        <dbReference type="EMBL" id="GAC48036.1"/>
    </source>
</evidence>
<dbReference type="EC" id="6.3.5.3" evidence="8"/>
<dbReference type="GO" id="GO:0005737">
    <property type="term" value="C:cytoplasm"/>
    <property type="evidence" value="ECO:0007669"/>
    <property type="project" value="UniProtKB-SubCell"/>
</dbReference>
<dbReference type="RefSeq" id="WP_005172499.1">
    <property type="nucleotide sequence ID" value="NZ_BANR01000004.1"/>
</dbReference>
<dbReference type="Pfam" id="PF02769">
    <property type="entry name" value="AIRS_C"/>
    <property type="match status" value="2"/>
</dbReference>
<dbReference type="InterPro" id="IPR016188">
    <property type="entry name" value="PurM-like_N"/>
</dbReference>
<dbReference type="PANTHER" id="PTHR43555">
    <property type="entry name" value="PHOSPHORIBOSYLFORMYLGLYCINAMIDINE SYNTHASE SUBUNIT PURL"/>
    <property type="match status" value="1"/>
</dbReference>
<comment type="function">
    <text evidence="8">Part of the phosphoribosylformylglycinamidine synthase complex involved in the purines biosynthetic pathway. Catalyzes the ATP-dependent conversion of formylglycinamide ribonucleotide (FGAR) and glutamine to yield formylglycinamidine ribonucleotide (FGAM) and glutamate. The FGAM synthase complex is composed of three subunits. PurQ produces an ammonia molecule by converting glutamine to glutamate. PurL transfers the ammonia molecule to FGAR to form FGAM in an ATP-dependent manner. PurS interacts with PurQ and PurL and is thought to assist in the transfer of the ammonia molecule from PurQ to PurL.</text>
</comment>
<feature type="domain" description="PurM-like N-terminal" evidence="10">
    <location>
        <begin position="88"/>
        <end position="202"/>
    </location>
</feature>
<evidence type="ECO:0000259" key="10">
    <source>
        <dbReference type="Pfam" id="PF00586"/>
    </source>
</evidence>
<feature type="domain" description="PurM-like N-terminal" evidence="10">
    <location>
        <begin position="463"/>
        <end position="581"/>
    </location>
</feature>
<dbReference type="Pfam" id="PF00586">
    <property type="entry name" value="AIRS"/>
    <property type="match status" value="2"/>
</dbReference>
<keyword evidence="4 8" id="KW-0547">Nucleotide-binding</keyword>
<feature type="binding site" evidence="8">
    <location>
        <position position="61"/>
    </location>
    <ligand>
        <name>ATP</name>
        <dbReference type="ChEBI" id="CHEBI:30616"/>
    </ligand>
</feature>
<dbReference type="SUPFAM" id="SSF55326">
    <property type="entry name" value="PurM N-terminal domain-like"/>
    <property type="match status" value="2"/>
</dbReference>
<keyword evidence="3 8" id="KW-0479">Metal-binding</keyword>
<dbReference type="InterPro" id="IPR036676">
    <property type="entry name" value="PurM-like_C_sf"/>
</dbReference>
<keyword evidence="14" id="KW-1185">Reference proteome</keyword>
<feature type="binding site" evidence="8">
    <location>
        <position position="560"/>
    </location>
    <ligand>
        <name>substrate</name>
    </ligand>
</feature>
<comment type="pathway">
    <text evidence="8">Purine metabolism; IMP biosynthesis via de novo pathway; 5-amino-1-(5-phospho-D-ribosyl)imidazole from N(2)-formyl-N(1)-(5-phospho-D-ribosyl)glycinamide: step 1/2.</text>
</comment>
<dbReference type="GO" id="GO:0006189">
    <property type="term" value="P:'de novo' IMP biosynthetic process"/>
    <property type="evidence" value="ECO:0007669"/>
    <property type="project" value="UniProtKB-UniRule"/>
</dbReference>